<evidence type="ECO:0000313" key="2">
    <source>
        <dbReference type="Proteomes" id="UP001248581"/>
    </source>
</evidence>
<dbReference type="RefSeq" id="WP_348386688.1">
    <property type="nucleotide sequence ID" value="NZ_CP134146.1"/>
</dbReference>
<accession>A0ABY9TFH7</accession>
<gene>
    <name evidence="1" type="ORF">RI845_13505</name>
</gene>
<organism evidence="1 2">
    <name type="scientific">Thalassotalea nanhaiensis</name>
    <dbReference type="NCBI Taxonomy" id="3065648"/>
    <lineage>
        <taxon>Bacteria</taxon>
        <taxon>Pseudomonadati</taxon>
        <taxon>Pseudomonadota</taxon>
        <taxon>Gammaproteobacteria</taxon>
        <taxon>Alteromonadales</taxon>
        <taxon>Colwelliaceae</taxon>
        <taxon>Thalassotalea</taxon>
    </lineage>
</organism>
<dbReference type="EMBL" id="CP134146">
    <property type="protein sequence ID" value="WNC67529.1"/>
    <property type="molecule type" value="Genomic_DNA"/>
</dbReference>
<keyword evidence="2" id="KW-1185">Reference proteome</keyword>
<dbReference type="Proteomes" id="UP001248581">
    <property type="component" value="Chromosome"/>
</dbReference>
<reference evidence="2" key="1">
    <citation type="submission" date="2023-09" db="EMBL/GenBank/DDBJ databases">
        <authorList>
            <person name="Li S."/>
            <person name="Li X."/>
            <person name="Zhang C."/>
            <person name="Zhao Z."/>
        </authorList>
    </citation>
    <scope>NUCLEOTIDE SEQUENCE [LARGE SCALE GENOMIC DNA]</scope>
    <source>
        <strain evidence="2">SQ345</strain>
    </source>
</reference>
<name>A0ABY9TFH7_9GAMM</name>
<protein>
    <submittedName>
        <fullName evidence="1">Uncharacterized protein</fullName>
    </submittedName>
</protein>
<evidence type="ECO:0000313" key="1">
    <source>
        <dbReference type="EMBL" id="WNC67529.1"/>
    </source>
</evidence>
<proteinExistence type="predicted"/>
<sequence length="133" mass="15205">MNDLSMSFKSALYFDALIRSEINANFQDVKYPESFKIEELSNTEVLIHIDGQSLIGNLSLPIKTDQNGRKLLSGILRHFRTLGLTPAVQGKFNNYPKSYFLVINRTGNDGKQNKLIFTYINSELHFYKEVINA</sequence>